<reference evidence="4 5" key="1">
    <citation type="journal article" date="2007" name="Nat. Biotechnol.">
        <title>Genome sequence of the lignocellulose-bioconverting and xylose-fermenting yeast Pichia stipitis.</title>
        <authorList>
            <person name="Jeffries T.W."/>
            <person name="Grigoriev I.V."/>
            <person name="Grimwood J."/>
            <person name="Laplaza J.M."/>
            <person name="Aerts A."/>
            <person name="Salamov A."/>
            <person name="Schmutz J."/>
            <person name="Lindquist E."/>
            <person name="Dehal P."/>
            <person name="Shapiro H."/>
            <person name="Jin Y.S."/>
            <person name="Passoth V."/>
            <person name="Richardson P.M."/>
        </authorList>
    </citation>
    <scope>NUCLEOTIDE SEQUENCE [LARGE SCALE GENOMIC DNA]</scope>
    <source>
        <strain evidence="5">ATCC 58785 / CBS 6054 / NBRC 10063 / NRRL Y-11545</strain>
    </source>
</reference>
<dbReference type="GO" id="GO:1901255">
    <property type="term" value="P:nucleotide-excision repair involved in interstrand cross-link repair"/>
    <property type="evidence" value="ECO:0007669"/>
    <property type="project" value="TreeGrafter"/>
</dbReference>
<dbReference type="GO" id="GO:0000014">
    <property type="term" value="F:single-stranded DNA endodeoxyribonuclease activity"/>
    <property type="evidence" value="ECO:0007669"/>
    <property type="project" value="TreeGrafter"/>
</dbReference>
<dbReference type="InParanoid" id="A3LW80"/>
<evidence type="ECO:0000313" key="4">
    <source>
        <dbReference type="EMBL" id="ABN67238.2"/>
    </source>
</evidence>
<dbReference type="Proteomes" id="UP000002258">
    <property type="component" value="Chromosome 5"/>
</dbReference>
<dbReference type="GO" id="GO:0000712">
    <property type="term" value="P:resolution of meiotic recombination intermediates"/>
    <property type="evidence" value="ECO:0007669"/>
    <property type="project" value="TreeGrafter"/>
</dbReference>
<dbReference type="GO" id="GO:0000736">
    <property type="term" value="P:double-strand break repair via single-strand annealing, removal of nonhomologous ends"/>
    <property type="evidence" value="ECO:0007669"/>
    <property type="project" value="TreeGrafter"/>
</dbReference>
<keyword evidence="3" id="KW-0234">DNA repair</keyword>
<protein>
    <submittedName>
        <fullName evidence="4">Uncharacterized protein</fullName>
    </submittedName>
</protein>
<dbReference type="KEGG" id="pic:PICST_19389"/>
<dbReference type="GO" id="GO:0000110">
    <property type="term" value="C:nucleotide-excision repair factor 1 complex"/>
    <property type="evidence" value="ECO:0007669"/>
    <property type="project" value="TreeGrafter"/>
</dbReference>
<evidence type="ECO:0000256" key="2">
    <source>
        <dbReference type="ARBA" id="ARBA00022801"/>
    </source>
</evidence>
<evidence type="ECO:0000256" key="1">
    <source>
        <dbReference type="ARBA" id="ARBA00022763"/>
    </source>
</evidence>
<gene>
    <name evidence="4" type="ORF">PICST_19389</name>
</gene>
<dbReference type="GO" id="GO:0003684">
    <property type="term" value="F:damaged DNA binding"/>
    <property type="evidence" value="ECO:0007669"/>
    <property type="project" value="TreeGrafter"/>
</dbReference>
<feature type="non-terminal residue" evidence="4">
    <location>
        <position position="388"/>
    </location>
</feature>
<name>A3LW80_PICST</name>
<feature type="non-terminal residue" evidence="4">
    <location>
        <position position="1"/>
    </location>
</feature>
<evidence type="ECO:0000313" key="5">
    <source>
        <dbReference type="Proteomes" id="UP000002258"/>
    </source>
</evidence>
<dbReference type="eggNOG" id="KOG0442">
    <property type="taxonomic scope" value="Eukaryota"/>
</dbReference>
<dbReference type="EMBL" id="CP000499">
    <property type="protein sequence ID" value="ABN67238.2"/>
    <property type="molecule type" value="Genomic_DNA"/>
</dbReference>
<keyword evidence="1" id="KW-0227">DNA damage</keyword>
<dbReference type="RefSeq" id="XP_001385267.2">
    <property type="nucleotide sequence ID" value="XM_001385230.1"/>
</dbReference>
<evidence type="ECO:0000256" key="3">
    <source>
        <dbReference type="ARBA" id="ARBA00023204"/>
    </source>
</evidence>
<organism evidence="4 5">
    <name type="scientific">Scheffersomyces stipitis (strain ATCC 58785 / CBS 6054 / NBRC 10063 / NRRL Y-11545)</name>
    <name type="common">Yeast</name>
    <name type="synonym">Pichia stipitis</name>
    <dbReference type="NCBI Taxonomy" id="322104"/>
    <lineage>
        <taxon>Eukaryota</taxon>
        <taxon>Fungi</taxon>
        <taxon>Dikarya</taxon>
        <taxon>Ascomycota</taxon>
        <taxon>Saccharomycotina</taxon>
        <taxon>Pichiomycetes</taxon>
        <taxon>Debaryomycetaceae</taxon>
        <taxon>Scheffersomyces</taxon>
    </lineage>
</organism>
<keyword evidence="5" id="KW-1185">Reference proteome</keyword>
<sequence length="388" mass="43859">EQGSIPVHFEEPDVVPIYPSREVNCTLPLKYQQEIVEDMLTKDGLLILGRGLGWDLISANLLHALSSPSVTLRHGPAKTVEKRGLVFVLNAMDDEIVRLKEELTDLQWLDDDENSSFVVITNESQVARKNLYLKGGIISIKSRLLVVDLLAGSISADDITGLFVLHAERLRETSDTSFVVSLFRDENSWGFIKAISDEPESFGGFTPLATKLKVLRLSNVFLWPRFHVEVSASLKPKGKRKEADTRQQAIEINTKLTSRSNKIQAALITCMEACLHELRRHNPELATEYWDKENIHDPNFVIRIRISLNPQWHRLSRTSKQLYFDLETLTGLLNKLLSMDSVSFYQEVQGIVDLNVRKSSSGMESSISPWLNLTEASTIIAYSKERAL</sequence>
<keyword evidence="2" id="KW-0378">Hydrolase</keyword>
<dbReference type="GeneID" id="4839444"/>
<dbReference type="PANTHER" id="PTHR10150">
    <property type="entry name" value="DNA REPAIR ENDONUCLEASE XPF"/>
    <property type="match status" value="1"/>
</dbReference>
<dbReference type="AlphaFoldDB" id="A3LW80"/>
<proteinExistence type="predicted"/>
<dbReference type="OrthoDB" id="361020at2759"/>
<dbReference type="GO" id="GO:0003697">
    <property type="term" value="F:single-stranded DNA binding"/>
    <property type="evidence" value="ECO:0007669"/>
    <property type="project" value="TreeGrafter"/>
</dbReference>
<accession>A3LW80</accession>
<dbReference type="GO" id="GO:0000724">
    <property type="term" value="P:double-strand break repair via homologous recombination"/>
    <property type="evidence" value="ECO:0007669"/>
    <property type="project" value="TreeGrafter"/>
</dbReference>
<dbReference type="HOGENOM" id="CLU_712836_0_0_1"/>
<dbReference type="STRING" id="322104.A3LW80"/>
<dbReference type="PANTHER" id="PTHR10150:SF0">
    <property type="entry name" value="DNA REPAIR ENDONUCLEASE XPF"/>
    <property type="match status" value="1"/>
</dbReference>